<name>A0ABN2QFR4_9ACTN</name>
<dbReference type="SUPFAM" id="SSF53474">
    <property type="entry name" value="alpha/beta-Hydrolases"/>
    <property type="match status" value="1"/>
</dbReference>
<dbReference type="EMBL" id="BAAAQM010000001">
    <property type="protein sequence ID" value="GAA1949621.1"/>
    <property type="molecule type" value="Genomic_DNA"/>
</dbReference>
<dbReference type="PANTHER" id="PTHR48081">
    <property type="entry name" value="AB HYDROLASE SUPERFAMILY PROTEIN C4A8.06C"/>
    <property type="match status" value="1"/>
</dbReference>
<dbReference type="RefSeq" id="WP_344654841.1">
    <property type="nucleotide sequence ID" value="NZ_BAAAQM010000001.1"/>
</dbReference>
<evidence type="ECO:0000313" key="3">
    <source>
        <dbReference type="EMBL" id="GAA1949621.1"/>
    </source>
</evidence>
<evidence type="ECO:0000256" key="1">
    <source>
        <dbReference type="ARBA" id="ARBA00022801"/>
    </source>
</evidence>
<accession>A0ABN2QFR4</accession>
<gene>
    <name evidence="3" type="ORF">GCM10009838_00860</name>
</gene>
<keyword evidence="4" id="KW-1185">Reference proteome</keyword>
<protein>
    <submittedName>
        <fullName evidence="3">Alpha/beta hydrolase</fullName>
    </submittedName>
</protein>
<dbReference type="InterPro" id="IPR029058">
    <property type="entry name" value="AB_hydrolase_fold"/>
</dbReference>
<dbReference type="InterPro" id="IPR013094">
    <property type="entry name" value="AB_hydrolase_3"/>
</dbReference>
<evidence type="ECO:0000259" key="2">
    <source>
        <dbReference type="Pfam" id="PF07859"/>
    </source>
</evidence>
<dbReference type="Proteomes" id="UP001499854">
    <property type="component" value="Unassembled WGS sequence"/>
</dbReference>
<evidence type="ECO:0000313" key="4">
    <source>
        <dbReference type="Proteomes" id="UP001499854"/>
    </source>
</evidence>
<reference evidence="3 4" key="1">
    <citation type="journal article" date="2019" name="Int. J. Syst. Evol. Microbiol.">
        <title>The Global Catalogue of Microorganisms (GCM) 10K type strain sequencing project: providing services to taxonomists for standard genome sequencing and annotation.</title>
        <authorList>
            <consortium name="The Broad Institute Genomics Platform"/>
            <consortium name="The Broad Institute Genome Sequencing Center for Infectious Disease"/>
            <person name="Wu L."/>
            <person name="Ma J."/>
        </authorList>
    </citation>
    <scope>NUCLEOTIDE SEQUENCE [LARGE SCALE GENOMIC DNA]</scope>
    <source>
        <strain evidence="3 4">JCM 16013</strain>
    </source>
</reference>
<proteinExistence type="predicted"/>
<dbReference type="Pfam" id="PF07859">
    <property type="entry name" value="Abhydrolase_3"/>
    <property type="match status" value="1"/>
</dbReference>
<dbReference type="Gene3D" id="3.40.50.1820">
    <property type="entry name" value="alpha/beta hydrolase"/>
    <property type="match status" value="1"/>
</dbReference>
<feature type="domain" description="Alpha/beta hydrolase fold-3" evidence="2">
    <location>
        <begin position="109"/>
        <end position="304"/>
    </location>
</feature>
<organism evidence="3 4">
    <name type="scientific">Catenulispora subtropica</name>
    <dbReference type="NCBI Taxonomy" id="450798"/>
    <lineage>
        <taxon>Bacteria</taxon>
        <taxon>Bacillati</taxon>
        <taxon>Actinomycetota</taxon>
        <taxon>Actinomycetes</taxon>
        <taxon>Catenulisporales</taxon>
        <taxon>Catenulisporaceae</taxon>
        <taxon>Catenulispora</taxon>
    </lineage>
</organism>
<keyword evidence="1 3" id="KW-0378">Hydrolase</keyword>
<dbReference type="InterPro" id="IPR050300">
    <property type="entry name" value="GDXG_lipolytic_enzyme"/>
</dbReference>
<dbReference type="GO" id="GO:0016787">
    <property type="term" value="F:hydrolase activity"/>
    <property type="evidence" value="ECO:0007669"/>
    <property type="project" value="UniProtKB-KW"/>
</dbReference>
<sequence>MPSADPKTEQLAALWELVALAEGATVLPDLPTTRPAEGETRERWIEEVVRRRSQHEANALESYRRSGASGRIAHPVASATYHAVPVKDGVITVRVYKPEGDGPHPALALLHGGAWWLGAGPTNFELNDLMCRYLCAEAGTVIANVDYRLAPEHPWPTQVEDSAAAVAWLAADPDGIGIAADRLGILGISSGGNVAACVTRLLRATGPTLKMQVLLAPSLDMTGSSESLAQDGFMPQIAAVLRDQYLQGQVEPGDPRVSPVLADDLDDLPPAVIVVGSEDPLRDDGKRYHARLQAFGGSSELHEFVMTHTVATDDVVDALYSMLAKAIRSHLAG</sequence>
<dbReference type="PANTHER" id="PTHR48081:SF8">
    <property type="entry name" value="ALPHA_BETA HYDROLASE FOLD-3 DOMAIN-CONTAINING PROTEIN-RELATED"/>
    <property type="match status" value="1"/>
</dbReference>
<comment type="caution">
    <text evidence="3">The sequence shown here is derived from an EMBL/GenBank/DDBJ whole genome shotgun (WGS) entry which is preliminary data.</text>
</comment>